<dbReference type="NCBIfam" id="TIGR00728">
    <property type="entry name" value="OPT_sfam"/>
    <property type="match status" value="1"/>
</dbReference>
<dbReference type="Pfam" id="PF02558">
    <property type="entry name" value="ApbA"/>
    <property type="match status" value="1"/>
</dbReference>
<feature type="transmembrane region" description="Helical" evidence="13">
    <location>
        <begin position="315"/>
        <end position="337"/>
    </location>
</feature>
<comment type="similarity">
    <text evidence="3">Belongs to the oligopeptide OPT transporter family.</text>
</comment>
<dbReference type="NCBIfam" id="TIGR00727">
    <property type="entry name" value="ISP4_OPT"/>
    <property type="match status" value="1"/>
</dbReference>
<evidence type="ECO:0000256" key="12">
    <source>
        <dbReference type="SAM" id="MobiDB-lite"/>
    </source>
</evidence>
<dbReference type="Proteomes" id="UP000779574">
    <property type="component" value="Unassembled WGS sequence"/>
</dbReference>
<feature type="transmembrane region" description="Helical" evidence="13">
    <location>
        <begin position="393"/>
        <end position="416"/>
    </location>
</feature>
<feature type="region of interest" description="Disordered" evidence="12">
    <location>
        <begin position="32"/>
        <end position="51"/>
    </location>
</feature>
<feature type="transmembrane region" description="Helical" evidence="13">
    <location>
        <begin position="631"/>
        <end position="648"/>
    </location>
</feature>
<feature type="transmembrane region" description="Helical" evidence="13">
    <location>
        <begin position="450"/>
        <end position="472"/>
    </location>
</feature>
<name>A0A9P8EUY6_AURME</name>
<evidence type="ECO:0000256" key="10">
    <source>
        <dbReference type="ARBA" id="ARBA00023002"/>
    </source>
</evidence>
<feature type="transmembrane region" description="Helical" evidence="13">
    <location>
        <begin position="183"/>
        <end position="204"/>
    </location>
</feature>
<dbReference type="InterPro" id="IPR013752">
    <property type="entry name" value="KPA_reductase"/>
</dbReference>
<evidence type="ECO:0000256" key="3">
    <source>
        <dbReference type="ARBA" id="ARBA00008807"/>
    </source>
</evidence>
<evidence type="ECO:0000256" key="13">
    <source>
        <dbReference type="SAM" id="Phobius"/>
    </source>
</evidence>
<dbReference type="GO" id="GO:0016020">
    <property type="term" value="C:membrane"/>
    <property type="evidence" value="ECO:0007669"/>
    <property type="project" value="UniProtKB-SubCell"/>
</dbReference>
<evidence type="ECO:0000256" key="2">
    <source>
        <dbReference type="ARBA" id="ARBA00007870"/>
    </source>
</evidence>
<dbReference type="InterPro" id="IPR003710">
    <property type="entry name" value="ApbA"/>
</dbReference>
<dbReference type="GO" id="GO:0008677">
    <property type="term" value="F:2-dehydropantoate 2-reductase activity"/>
    <property type="evidence" value="ECO:0007669"/>
    <property type="project" value="InterPro"/>
</dbReference>
<keyword evidence="6" id="KW-0571">Peptide transport</keyword>
<dbReference type="PANTHER" id="PTHR22601">
    <property type="entry name" value="ISP4 LIKE PROTEIN"/>
    <property type="match status" value="1"/>
</dbReference>
<evidence type="ECO:0000256" key="7">
    <source>
        <dbReference type="ARBA" id="ARBA00022857"/>
    </source>
</evidence>
<feature type="transmembrane region" description="Helical" evidence="13">
    <location>
        <begin position="77"/>
        <end position="97"/>
    </location>
</feature>
<dbReference type="SUPFAM" id="SSF48179">
    <property type="entry name" value="6-phosphogluconate dehydrogenase C-terminal domain-like"/>
    <property type="match status" value="1"/>
</dbReference>
<dbReference type="FunFam" id="3.40.50.720:FF:000609">
    <property type="entry name" value="2-dehydropantoate 2-reductase"/>
    <property type="match status" value="1"/>
</dbReference>
<evidence type="ECO:0000256" key="1">
    <source>
        <dbReference type="ARBA" id="ARBA00004141"/>
    </source>
</evidence>
<dbReference type="InterPro" id="IPR013332">
    <property type="entry name" value="KPR_N"/>
</dbReference>
<keyword evidence="4" id="KW-0813">Transport</keyword>
<dbReference type="Pfam" id="PF03169">
    <property type="entry name" value="OPT"/>
    <property type="match status" value="1"/>
</dbReference>
<keyword evidence="11 13" id="KW-0472">Membrane</keyword>
<proteinExistence type="inferred from homology"/>
<evidence type="ECO:0000256" key="4">
    <source>
        <dbReference type="ARBA" id="ARBA00022448"/>
    </source>
</evidence>
<feature type="compositionally biased region" description="Low complexity" evidence="12">
    <location>
        <begin position="41"/>
        <end position="51"/>
    </location>
</feature>
<dbReference type="GO" id="GO:0015031">
    <property type="term" value="P:protein transport"/>
    <property type="evidence" value="ECO:0007669"/>
    <property type="project" value="UniProtKB-KW"/>
</dbReference>
<protein>
    <submittedName>
        <fullName evidence="16">OPT superfamily oligopeptide transporter</fullName>
    </submittedName>
</protein>
<keyword evidence="7" id="KW-0521">NADP</keyword>
<dbReference type="InterPro" id="IPR004813">
    <property type="entry name" value="OPT"/>
</dbReference>
<dbReference type="InterPro" id="IPR004648">
    <property type="entry name" value="Oligpept_transpt"/>
</dbReference>
<evidence type="ECO:0000313" key="16">
    <source>
        <dbReference type="EMBL" id="KAG9699439.1"/>
    </source>
</evidence>
<keyword evidence="10" id="KW-0560">Oxidoreductase</keyword>
<dbReference type="InterPro" id="IPR036291">
    <property type="entry name" value="NAD(P)-bd_dom_sf"/>
</dbReference>
<evidence type="ECO:0000256" key="11">
    <source>
        <dbReference type="ARBA" id="ARBA00023136"/>
    </source>
</evidence>
<comment type="subcellular location">
    <subcellularLocation>
        <location evidence="1">Membrane</location>
        <topology evidence="1">Multi-pass membrane protein</topology>
    </subcellularLocation>
</comment>
<evidence type="ECO:0000256" key="9">
    <source>
        <dbReference type="ARBA" id="ARBA00022989"/>
    </source>
</evidence>
<dbReference type="GO" id="GO:0035673">
    <property type="term" value="F:oligopeptide transmembrane transporter activity"/>
    <property type="evidence" value="ECO:0007669"/>
    <property type="project" value="InterPro"/>
</dbReference>
<dbReference type="Gene3D" id="1.10.1040.10">
    <property type="entry name" value="N-(1-d-carboxylethyl)-l-norvaline Dehydrogenase, domain 2"/>
    <property type="match status" value="1"/>
</dbReference>
<feature type="domain" description="Ketopantoate reductase N-terminal" evidence="14">
    <location>
        <begin position="763"/>
        <end position="915"/>
    </location>
</feature>
<comment type="similarity">
    <text evidence="2">Belongs to the ketopantoate reductase family.</text>
</comment>
<keyword evidence="9 13" id="KW-1133">Transmembrane helix</keyword>
<evidence type="ECO:0000256" key="8">
    <source>
        <dbReference type="ARBA" id="ARBA00022927"/>
    </source>
</evidence>
<feature type="non-terminal residue" evidence="16">
    <location>
        <position position="1082"/>
    </location>
</feature>
<evidence type="ECO:0000313" key="17">
    <source>
        <dbReference type="Proteomes" id="UP000779574"/>
    </source>
</evidence>
<reference evidence="16" key="2">
    <citation type="submission" date="2021-08" db="EMBL/GenBank/DDBJ databases">
        <authorList>
            <person name="Gostincar C."/>
            <person name="Sun X."/>
            <person name="Song Z."/>
            <person name="Gunde-Cimerman N."/>
        </authorList>
    </citation>
    <scope>NUCLEOTIDE SEQUENCE</scope>
    <source>
        <strain evidence="16">EXF-9911</strain>
    </source>
</reference>
<dbReference type="SUPFAM" id="SSF51735">
    <property type="entry name" value="NAD(P)-binding Rossmann-fold domains"/>
    <property type="match status" value="1"/>
</dbReference>
<evidence type="ECO:0000256" key="5">
    <source>
        <dbReference type="ARBA" id="ARBA00022692"/>
    </source>
</evidence>
<feature type="domain" description="Ketopantoate reductase C-terminal" evidence="15">
    <location>
        <begin position="947"/>
        <end position="1067"/>
    </location>
</feature>
<keyword evidence="8" id="KW-0653">Protein transport</keyword>
<keyword evidence="5 13" id="KW-0812">Transmembrane</keyword>
<dbReference type="Pfam" id="PF08546">
    <property type="entry name" value="ApbA_C"/>
    <property type="match status" value="1"/>
</dbReference>
<organism evidence="16 17">
    <name type="scientific">Aureobasidium melanogenum</name>
    <name type="common">Aureobasidium pullulans var. melanogenum</name>
    <dbReference type="NCBI Taxonomy" id="46634"/>
    <lineage>
        <taxon>Eukaryota</taxon>
        <taxon>Fungi</taxon>
        <taxon>Dikarya</taxon>
        <taxon>Ascomycota</taxon>
        <taxon>Pezizomycotina</taxon>
        <taxon>Dothideomycetes</taxon>
        <taxon>Dothideomycetidae</taxon>
        <taxon>Dothideales</taxon>
        <taxon>Saccotheciaceae</taxon>
        <taxon>Aureobasidium</taxon>
    </lineage>
</organism>
<dbReference type="FunFam" id="1.10.1040.10:FF:000017">
    <property type="entry name" value="2-dehydropantoate 2-reductase"/>
    <property type="match status" value="1"/>
</dbReference>
<dbReference type="EMBL" id="JAHFXF010000033">
    <property type="protein sequence ID" value="KAG9699439.1"/>
    <property type="molecule type" value="Genomic_DNA"/>
</dbReference>
<dbReference type="Gene3D" id="3.40.50.720">
    <property type="entry name" value="NAD(P)-binding Rossmann-like Domain"/>
    <property type="match status" value="1"/>
</dbReference>
<accession>A0A9P8EUY6</accession>
<sequence length="1082" mass="120981">MTTKIEEDSRIGAHEFELRSNKNADNLNVIEEYTNEDASHQHSSGDSGGHSSNNELLLAAGIDPDDDDDPSLPCLTLRMWTISIVLTMLVTGLNTLFTLRKPSVTISSAVVQLVAFPLGRAWEKLLPDWEFSVCGRKLRLNPGAFNEKEHILIYIMSNLSYSTRLSADTLTEQEMFFGLKAGVGFQILITLGTILTGFTLAGLARPLIVEPKNLVWPGVLANTALNRTLHHKGMSEGGSTWQISRYAFFMAVFVASFVWYWFPNFIFPAVGYFTFLCWIWPRNAVVNQLFGMSSGLGMVPLTLDWSQIAYIGSPLVVPTWAILNVGASLIFWIYIIAPAMYYSNTWFSAYLPIESTAVFDSAGKTYNVTKILTHDDKFDPVKYSAYSQVYLPITYALSNFGLQFAAVMALIVWFVLEKHTTLRKAPSAFRSWIRTPCKVTKEDRYKDVPVWWYALTGVASLFCLILSCEYWPEQLPWYGVLLALAVSSILFIPLAMVYATANAKVSIDALCRLIAGYVFEGKILANIWFFDIGYITGIKGLAFAQDLKLGIYCNIPPRAVFLVQTVGIGTSVLTQVGVLRWALNHISQVCQVDAPDGFSCPYSRTHFNTSLIWGAVGPKIFFSSDSLYRPLLWFFLIGALLPVPVYLLKRRYPNSLWRYCHIPLFLGGLNYLPPATGTNYGSWVIVGLIFGLLIEKRAFDWWQKYNFVLSAALDSSVAIAGAIIFFTIFYTGANKGFSWWGTTVYQSETPLITMTEDKKTKVLLYGLGAIGGFYAFLLSRDPSVELSVVARSNLEAVKKNGMTIHTLNHGSHNVHFDRVLSCPHKIATKYDYIVCAHKAITPGLDPNDFRSVANMDTTFVILQNGVGNEEPFRQSFPYSTIISCVAKQIWVGATQESPGVVRHTASEHTDIGLYPNPEVDPALENTRLEGFAAMLRAGETSYTISDNIQIKRWEKVVWNVAWNPLTTLTQQNTQEWLSSSKESVSVTKRLMREVIGVARRAGVTLEYGLVDVLMERIQSMPGIESSMQVDAREGRRLEVDVILGTPMRMAREFGMDVPTLATVYALTVAVDRMIKQKLSETN</sequence>
<dbReference type="NCBIfam" id="TIGR00745">
    <property type="entry name" value="apbA_panE"/>
    <property type="match status" value="1"/>
</dbReference>
<evidence type="ECO:0000256" key="6">
    <source>
        <dbReference type="ARBA" id="ARBA00022856"/>
    </source>
</evidence>
<feature type="transmembrane region" description="Helical" evidence="13">
    <location>
        <begin position="707"/>
        <end position="730"/>
    </location>
</feature>
<dbReference type="InterPro" id="IPR013328">
    <property type="entry name" value="6PGD_dom2"/>
</dbReference>
<reference evidence="16" key="1">
    <citation type="journal article" date="2021" name="J Fungi (Basel)">
        <title>Virulence traits and population genomics of the black yeast Aureobasidium melanogenum.</title>
        <authorList>
            <person name="Cernosa A."/>
            <person name="Sun X."/>
            <person name="Gostincar C."/>
            <person name="Fang C."/>
            <person name="Gunde-Cimerman N."/>
            <person name="Song Z."/>
        </authorList>
    </citation>
    <scope>NUCLEOTIDE SEQUENCE</scope>
    <source>
        <strain evidence="16">EXF-9911</strain>
    </source>
</reference>
<feature type="transmembrane region" description="Helical" evidence="13">
    <location>
        <begin position="478"/>
        <end position="498"/>
    </location>
</feature>
<dbReference type="GO" id="GO:0015940">
    <property type="term" value="P:pantothenate biosynthetic process"/>
    <property type="evidence" value="ECO:0007669"/>
    <property type="project" value="InterPro"/>
</dbReference>
<evidence type="ECO:0000259" key="15">
    <source>
        <dbReference type="Pfam" id="PF08546"/>
    </source>
</evidence>
<dbReference type="AlphaFoldDB" id="A0A9P8EUY6"/>
<comment type="caution">
    <text evidence="16">The sequence shown here is derived from an EMBL/GenBank/DDBJ whole genome shotgun (WGS) entry which is preliminary data.</text>
</comment>
<feature type="transmembrane region" description="Helical" evidence="13">
    <location>
        <begin position="678"/>
        <end position="695"/>
    </location>
</feature>
<evidence type="ECO:0000259" key="14">
    <source>
        <dbReference type="Pfam" id="PF02558"/>
    </source>
</evidence>
<dbReference type="InterPro" id="IPR008927">
    <property type="entry name" value="6-PGluconate_DH-like_C_sf"/>
</dbReference>
<gene>
    <name evidence="16" type="ORF">KCU76_g1502</name>
</gene>